<sequence>MKMILSLLLAIMAVNAQAKSVEIMSYNVENLFDATHDEGKIDWSFLPKDAPGKKEACAKEKSKYRRQECYDADWTDEKVEIKLSQIVDVVTKERAGTPDFLGLVEVENPNVVGRLAKKLGYENMEMTDSPDNRGVDVALLYKTSPDIKKISRAEHHVPVDYPSRNILEVEFTVGGEPLTIFVNHWPSLANPDSWRVKAAEVLATRVKEILAKNPNMGIIAMGDFNTIDENNPHPFKTVLYKDNLFSDLADTFKADKSISDDVKKKLPEGTYYYPPKNQWNMLDHIFFTSALKDGKNLEIDVASFEIYLPKFALKEVRKGLGSEDEKDVKTFMVPNRFDTSAKTKEKMGFSDHFAVVVKLNFPEPAPVKKEEKKVEKKADKKKAKKK</sequence>
<feature type="region of interest" description="Disordered" evidence="1">
    <location>
        <begin position="367"/>
        <end position="386"/>
    </location>
</feature>
<dbReference type="KEGG" id="bsto:C0V70_14395"/>
<organism evidence="3 4">
    <name type="scientific">Bacteriovorax stolpii</name>
    <name type="common">Bdellovibrio stolpii</name>
    <dbReference type="NCBI Taxonomy" id="960"/>
    <lineage>
        <taxon>Bacteria</taxon>
        <taxon>Pseudomonadati</taxon>
        <taxon>Bdellovibrionota</taxon>
        <taxon>Bacteriovoracia</taxon>
        <taxon>Bacteriovoracales</taxon>
        <taxon>Bacteriovoracaceae</taxon>
        <taxon>Bacteriovorax</taxon>
    </lineage>
</organism>
<dbReference type="OrthoDB" id="5288880at2"/>
<proteinExistence type="predicted"/>
<name>A0A2K9NUU6_BACTC</name>
<accession>A0A2K9NUU6</accession>
<keyword evidence="2" id="KW-0732">Signal</keyword>
<dbReference type="Pfam" id="PF19580">
    <property type="entry name" value="Exo_endo_phos_3"/>
    <property type="match status" value="1"/>
</dbReference>
<dbReference type="PANTHER" id="PTHR42834:SF1">
    <property type="entry name" value="ENDONUCLEASE_EXONUCLEASE_PHOSPHATASE FAMILY PROTEIN (AFU_ORTHOLOGUE AFUA_3G09210)"/>
    <property type="match status" value="1"/>
</dbReference>
<reference evidence="3 4" key="1">
    <citation type="submission" date="2018-01" db="EMBL/GenBank/DDBJ databases">
        <title>Complete genome sequence of Bacteriovorax stolpii DSM12778.</title>
        <authorList>
            <person name="Tang B."/>
            <person name="Chang J."/>
        </authorList>
    </citation>
    <scope>NUCLEOTIDE SEQUENCE [LARGE SCALE GENOMIC DNA]</scope>
    <source>
        <strain evidence="3 4">DSM 12778</strain>
    </source>
</reference>
<evidence type="ECO:0000256" key="2">
    <source>
        <dbReference type="SAM" id="SignalP"/>
    </source>
</evidence>
<dbReference type="GO" id="GO:0003824">
    <property type="term" value="F:catalytic activity"/>
    <property type="evidence" value="ECO:0007669"/>
    <property type="project" value="InterPro"/>
</dbReference>
<keyword evidence="4" id="KW-1185">Reference proteome</keyword>
<dbReference type="InterPro" id="IPR005135">
    <property type="entry name" value="Endo/exonuclease/phosphatase"/>
</dbReference>
<evidence type="ECO:0000313" key="3">
    <source>
        <dbReference type="EMBL" id="AUN99272.1"/>
    </source>
</evidence>
<gene>
    <name evidence="3" type="ORF">C0V70_14395</name>
</gene>
<dbReference type="AlphaFoldDB" id="A0A2K9NUU6"/>
<feature type="compositionally biased region" description="Basic and acidic residues" evidence="1">
    <location>
        <begin position="367"/>
        <end position="378"/>
    </location>
</feature>
<dbReference type="InterPro" id="IPR036691">
    <property type="entry name" value="Endo/exonu/phosph_ase_sf"/>
</dbReference>
<dbReference type="Gene3D" id="3.60.10.10">
    <property type="entry name" value="Endonuclease/exonuclease/phosphatase"/>
    <property type="match status" value="1"/>
</dbReference>
<evidence type="ECO:0000313" key="4">
    <source>
        <dbReference type="Proteomes" id="UP000235584"/>
    </source>
</evidence>
<dbReference type="Proteomes" id="UP000235584">
    <property type="component" value="Chromosome"/>
</dbReference>
<feature type="signal peptide" evidence="2">
    <location>
        <begin position="1"/>
        <end position="18"/>
    </location>
</feature>
<dbReference type="SUPFAM" id="SSF56219">
    <property type="entry name" value="DNase I-like"/>
    <property type="match status" value="1"/>
</dbReference>
<evidence type="ECO:0000256" key="1">
    <source>
        <dbReference type="SAM" id="MobiDB-lite"/>
    </source>
</evidence>
<feature type="chain" id="PRO_5043366134" evidence="2">
    <location>
        <begin position="19"/>
        <end position="386"/>
    </location>
</feature>
<dbReference type="RefSeq" id="WP_102244563.1">
    <property type="nucleotide sequence ID" value="NZ_CP025704.1"/>
</dbReference>
<dbReference type="EMBL" id="CP025704">
    <property type="protein sequence ID" value="AUN99272.1"/>
    <property type="molecule type" value="Genomic_DNA"/>
</dbReference>
<protein>
    <submittedName>
        <fullName evidence="3">Uncharacterized protein</fullName>
    </submittedName>
</protein>
<dbReference type="PANTHER" id="PTHR42834">
    <property type="entry name" value="ENDONUCLEASE/EXONUCLEASE/PHOSPHATASE FAMILY PROTEIN (AFU_ORTHOLOGUE AFUA_3G09210)"/>
    <property type="match status" value="1"/>
</dbReference>